<dbReference type="SUPFAM" id="SSF53448">
    <property type="entry name" value="Nucleotide-diphospho-sugar transferases"/>
    <property type="match status" value="1"/>
</dbReference>
<evidence type="ECO:0000313" key="2">
    <source>
        <dbReference type="EMBL" id="NAS19301.1"/>
    </source>
</evidence>
<dbReference type="Gene3D" id="3.90.550.10">
    <property type="entry name" value="Spore Coat Polysaccharide Biosynthesis Protein SpsA, Chain A"/>
    <property type="match status" value="1"/>
</dbReference>
<protein>
    <submittedName>
        <fullName evidence="2">Glycosyltransferase</fullName>
    </submittedName>
</protein>
<accession>A0A6L9ESP8</accession>
<dbReference type="GO" id="GO:0016740">
    <property type="term" value="F:transferase activity"/>
    <property type="evidence" value="ECO:0007669"/>
    <property type="project" value="UniProtKB-KW"/>
</dbReference>
<dbReference type="InterPro" id="IPR050834">
    <property type="entry name" value="Glycosyltransf_2"/>
</dbReference>
<proteinExistence type="predicted"/>
<sequence>MKSVSAIIVTYNRKEMLLECINSLKNQSYSIDEIIIINNCSTDGTTDMLKEFKETLTIINLDKNIGGAGGFNNGIKYAYNKGYDLFWLMDDDTIPENNALEILLDEYAVLNENENIGFLASDVLWKDKKPCLMNIVTPLSVFNEFIERGNVKIQKATFVSLLLTKQAVKKCGLPIKEFFIWADDAEFTYRVSKVFDNYLIGKSKVIHKMNYNMNADIVKDNNRIERYYYEYRNKFYNRKKWGGKAVLLHLFDLLKTIVNIILKSDKNKLKKIGVLFKGTIAGVVFNPRIEYIE</sequence>
<keyword evidence="2" id="KW-0808">Transferase</keyword>
<gene>
    <name evidence="2" type="ORF">GND98_015915</name>
</gene>
<name>A0A6L9ESP8_CLOBU</name>
<dbReference type="PANTHER" id="PTHR43685:SF2">
    <property type="entry name" value="GLYCOSYLTRANSFERASE 2-LIKE DOMAIN-CONTAINING PROTEIN"/>
    <property type="match status" value="1"/>
</dbReference>
<dbReference type="InterPro" id="IPR029044">
    <property type="entry name" value="Nucleotide-diphossugar_trans"/>
</dbReference>
<evidence type="ECO:0000313" key="3">
    <source>
        <dbReference type="Proteomes" id="UP000474042"/>
    </source>
</evidence>
<dbReference type="InterPro" id="IPR001173">
    <property type="entry name" value="Glyco_trans_2-like"/>
</dbReference>
<comment type="caution">
    <text evidence="2">The sequence shown here is derived from an EMBL/GenBank/DDBJ whole genome shotgun (WGS) entry which is preliminary data.</text>
</comment>
<dbReference type="PANTHER" id="PTHR43685">
    <property type="entry name" value="GLYCOSYLTRANSFERASE"/>
    <property type="match status" value="1"/>
</dbReference>
<feature type="domain" description="Glycosyltransferase 2-like" evidence="1">
    <location>
        <begin position="5"/>
        <end position="107"/>
    </location>
</feature>
<dbReference type="CDD" id="cd04185">
    <property type="entry name" value="GT_2_like_b"/>
    <property type="match status" value="1"/>
</dbReference>
<dbReference type="EMBL" id="WOFV02000065">
    <property type="protein sequence ID" value="NAS19301.1"/>
    <property type="molecule type" value="Genomic_DNA"/>
</dbReference>
<evidence type="ECO:0000259" key="1">
    <source>
        <dbReference type="Pfam" id="PF00535"/>
    </source>
</evidence>
<dbReference type="AlphaFoldDB" id="A0A6L9ESP8"/>
<reference evidence="2 3" key="1">
    <citation type="submission" date="2020-01" db="EMBL/GenBank/DDBJ databases">
        <title>Genome sequence of a 1,3-propanediol producer, Clostridium butyricum S3.</title>
        <authorList>
            <person name="Zhou J."/>
        </authorList>
    </citation>
    <scope>NUCLEOTIDE SEQUENCE [LARGE SCALE GENOMIC DNA]</scope>
    <source>
        <strain evidence="2 3">S3</strain>
    </source>
</reference>
<dbReference type="Pfam" id="PF00535">
    <property type="entry name" value="Glycos_transf_2"/>
    <property type="match status" value="1"/>
</dbReference>
<dbReference type="Proteomes" id="UP000474042">
    <property type="component" value="Unassembled WGS sequence"/>
</dbReference>
<organism evidence="2 3">
    <name type="scientific">Clostridium butyricum</name>
    <dbReference type="NCBI Taxonomy" id="1492"/>
    <lineage>
        <taxon>Bacteria</taxon>
        <taxon>Bacillati</taxon>
        <taxon>Bacillota</taxon>
        <taxon>Clostridia</taxon>
        <taxon>Eubacteriales</taxon>
        <taxon>Clostridiaceae</taxon>
        <taxon>Clostridium</taxon>
    </lineage>
</organism>